<keyword evidence="1" id="KW-0175">Coiled coil</keyword>
<proteinExistence type="predicted"/>
<accession>A0A6V7NSP1</accession>
<feature type="region of interest" description="Disordered" evidence="2">
    <location>
        <begin position="1"/>
        <end position="26"/>
    </location>
</feature>
<dbReference type="AlphaFoldDB" id="A0A6V7NSP1"/>
<evidence type="ECO:0000256" key="2">
    <source>
        <dbReference type="SAM" id="MobiDB-lite"/>
    </source>
</evidence>
<organism evidence="3">
    <name type="scientific">Ananas comosus var. bracteatus</name>
    <name type="common">red pineapple</name>
    <dbReference type="NCBI Taxonomy" id="296719"/>
    <lineage>
        <taxon>Eukaryota</taxon>
        <taxon>Viridiplantae</taxon>
        <taxon>Streptophyta</taxon>
        <taxon>Embryophyta</taxon>
        <taxon>Tracheophyta</taxon>
        <taxon>Spermatophyta</taxon>
        <taxon>Magnoliopsida</taxon>
        <taxon>Liliopsida</taxon>
        <taxon>Poales</taxon>
        <taxon>Bromeliaceae</taxon>
        <taxon>Bromelioideae</taxon>
        <taxon>Ananas</taxon>
    </lineage>
</organism>
<reference evidence="3" key="1">
    <citation type="submission" date="2020-07" db="EMBL/GenBank/DDBJ databases">
        <authorList>
            <person name="Lin J."/>
        </authorList>
    </citation>
    <scope>NUCLEOTIDE SEQUENCE</scope>
</reference>
<protein>
    <submittedName>
        <fullName evidence="3">Uncharacterized protein</fullName>
    </submittedName>
</protein>
<gene>
    <name evidence="3" type="ORF">CB5_LOCUS4803</name>
</gene>
<sequence>MSKTLPTSDVAPPLSTPMPTTEGENISAPLEEGFEGVRTLPHSTHEASTSAPQDPLSAILHSLLVSSPNSNEGDDLTTIVMSTDAQQQFDECLQLYSQGLPSLAQNSEQLDRLCAFLYALADQSNIPSSVKCFVETLSSQLSFFLSRQQSLGVELLSLDQHFHQVDHFKKTIPDIAAPITDVSREDQALENQESALQQRILAVKEELAAAESTLAHTSERRLQLQDQLKSKKSEGLKLQEQLSNSIKCIP</sequence>
<evidence type="ECO:0000256" key="1">
    <source>
        <dbReference type="SAM" id="Coils"/>
    </source>
</evidence>
<feature type="coiled-coil region" evidence="1">
    <location>
        <begin position="193"/>
        <end position="234"/>
    </location>
</feature>
<name>A0A6V7NSP1_ANACO</name>
<dbReference type="EMBL" id="LR862141">
    <property type="protein sequence ID" value="CAD1821592.1"/>
    <property type="molecule type" value="Genomic_DNA"/>
</dbReference>
<evidence type="ECO:0000313" key="3">
    <source>
        <dbReference type="EMBL" id="CAD1821592.1"/>
    </source>
</evidence>